<reference evidence="2 3" key="1">
    <citation type="submission" date="2016-08" db="EMBL/GenBank/DDBJ databases">
        <title>Genomes of anaerobic fungi encode conserved fungal cellulosomes for biomass hydrolysis.</title>
        <authorList>
            <consortium name="DOE Joint Genome Institute"/>
            <person name="Haitjema C.H."/>
            <person name="Gilmore S.P."/>
            <person name="Henske J.K."/>
            <person name="Solomon K.V."/>
            <person name="De Groot R."/>
            <person name="Kuo A."/>
            <person name="Mondo S.J."/>
            <person name="Salamov A.A."/>
            <person name="Labutti K."/>
            <person name="Zhao Z."/>
            <person name="Chiniquy J."/>
            <person name="Barry K."/>
            <person name="Brewer H.M."/>
            <person name="Purvine S.O."/>
            <person name="Wright A.T."/>
            <person name="Boxma B."/>
            <person name="Van Alen T."/>
            <person name="Hackstein J.H."/>
            <person name="Baker S.E."/>
            <person name="Grigoriev I.V."/>
            <person name="O'Malley M.A."/>
        </authorList>
    </citation>
    <scope>NUCLEOTIDE SEQUENCE [LARGE SCALE GENOMIC DNA]</scope>
    <source>
        <strain evidence="3">finn</strain>
    </source>
</reference>
<proteinExistence type="predicted"/>
<comment type="caution">
    <text evidence="2">The sequence shown here is derived from an EMBL/GenBank/DDBJ whole genome shotgun (WGS) entry which is preliminary data.</text>
</comment>
<evidence type="ECO:0000256" key="1">
    <source>
        <dbReference type="SAM" id="MobiDB-lite"/>
    </source>
</evidence>
<dbReference type="EMBL" id="MCFH01000018">
    <property type="protein sequence ID" value="ORX51464.1"/>
    <property type="molecule type" value="Genomic_DNA"/>
</dbReference>
<sequence>MSYHTISQKNSVTVKSTDSTATKNPSTPAASEQLNSTAKVFCEACNQIVKSYLSEYHETNGFQTISLSYAQKVIKKTKISFSQLVVTLVYLNRFYHTCTLFKKHIPGHEEAIIPSLSHVVLLCIIQAERYVTDIPHKLTWWAGICAGQTKASDINKWQRDFFDTINYQLYVHPEKDFNIFKVEVKRLAARLFSNSVAMPPQFRRSVCSGGSQSTPVSTPSSQPTIQQLPSQPNVISTRSSNVIVQPRILLSPLYSGHSDLNQQPITILSSQTNMLTSPLPSDHSENSIIGGAQTRQNLDVPVLNITNTNLTTSPVELSDNSLINQTRSPNSIYNNSISNDTHQLNVTSPLPPVQNPNNLMVQTNSRSPSRNFSSSQSTSSLLVLSNSQQNTPKQSLSPTTIQYDAKQSLSPTTIQYDAKQSLSPTTIQYGAKQSLSPATIQYGITMTNSPETTKTLDQSIHEMIKKEDIQITKTLSPCPINRKRSYYDKYSASLTENILKTTQNIKRTKIAMTISPEELNFQPNIPKSRPLEEN</sequence>
<keyword evidence="3" id="KW-1185">Reference proteome</keyword>
<name>A0A1Y1VAT0_9FUNG</name>
<feature type="region of interest" description="Disordered" evidence="1">
    <location>
        <begin position="1"/>
        <end position="30"/>
    </location>
</feature>
<organism evidence="2 3">
    <name type="scientific">Piromyces finnis</name>
    <dbReference type="NCBI Taxonomy" id="1754191"/>
    <lineage>
        <taxon>Eukaryota</taxon>
        <taxon>Fungi</taxon>
        <taxon>Fungi incertae sedis</taxon>
        <taxon>Chytridiomycota</taxon>
        <taxon>Chytridiomycota incertae sedis</taxon>
        <taxon>Neocallimastigomycetes</taxon>
        <taxon>Neocallimastigales</taxon>
        <taxon>Neocallimastigaceae</taxon>
        <taxon>Piromyces</taxon>
    </lineage>
</organism>
<gene>
    <name evidence="2" type="ORF">BCR36DRAFT_411925</name>
</gene>
<evidence type="ECO:0000313" key="3">
    <source>
        <dbReference type="Proteomes" id="UP000193719"/>
    </source>
</evidence>
<dbReference type="CDD" id="cd20557">
    <property type="entry name" value="CYCLIN_ScPCL1-like"/>
    <property type="match status" value="1"/>
</dbReference>
<dbReference type="Gene3D" id="1.10.472.10">
    <property type="entry name" value="Cyclin-like"/>
    <property type="match status" value="1"/>
</dbReference>
<feature type="region of interest" description="Disordered" evidence="1">
    <location>
        <begin position="351"/>
        <end position="399"/>
    </location>
</feature>
<feature type="region of interest" description="Disordered" evidence="1">
    <location>
        <begin position="207"/>
        <end position="232"/>
    </location>
</feature>
<feature type="compositionally biased region" description="Low complexity" evidence="1">
    <location>
        <begin position="363"/>
        <end position="391"/>
    </location>
</feature>
<protein>
    <submittedName>
        <fullName evidence="2">Uncharacterized protein</fullName>
    </submittedName>
</protein>
<dbReference type="AlphaFoldDB" id="A0A1Y1VAT0"/>
<accession>A0A1Y1VAT0</accession>
<feature type="compositionally biased region" description="Low complexity" evidence="1">
    <location>
        <begin position="211"/>
        <end position="232"/>
    </location>
</feature>
<evidence type="ECO:0000313" key="2">
    <source>
        <dbReference type="EMBL" id="ORX51464.1"/>
    </source>
</evidence>
<dbReference type="Proteomes" id="UP000193719">
    <property type="component" value="Unassembled WGS sequence"/>
</dbReference>
<dbReference type="OrthoDB" id="2154298at2759"/>
<reference evidence="2 3" key="2">
    <citation type="submission" date="2016-08" db="EMBL/GenBank/DDBJ databases">
        <title>Pervasive Adenine N6-methylation of Active Genes in Fungi.</title>
        <authorList>
            <consortium name="DOE Joint Genome Institute"/>
            <person name="Mondo S.J."/>
            <person name="Dannebaum R.O."/>
            <person name="Kuo R.C."/>
            <person name="Labutti K."/>
            <person name="Haridas S."/>
            <person name="Kuo A."/>
            <person name="Salamov A."/>
            <person name="Ahrendt S.R."/>
            <person name="Lipzen A."/>
            <person name="Sullivan W."/>
            <person name="Andreopoulos W.B."/>
            <person name="Clum A."/>
            <person name="Lindquist E."/>
            <person name="Daum C."/>
            <person name="Ramamoorthy G.K."/>
            <person name="Gryganskyi A."/>
            <person name="Culley D."/>
            <person name="Magnuson J.K."/>
            <person name="James T.Y."/>
            <person name="O'Malley M.A."/>
            <person name="Stajich J.E."/>
            <person name="Spatafora J.W."/>
            <person name="Visel A."/>
            <person name="Grigoriev I.V."/>
        </authorList>
    </citation>
    <scope>NUCLEOTIDE SEQUENCE [LARGE SCALE GENOMIC DNA]</scope>
    <source>
        <strain evidence="3">finn</strain>
    </source>
</reference>